<feature type="domain" description="AAA+ ATPase" evidence="1">
    <location>
        <begin position="18"/>
        <end position="165"/>
    </location>
</feature>
<dbReference type="CDD" id="cd18809">
    <property type="entry name" value="SF1_C_RecD"/>
    <property type="match status" value="1"/>
</dbReference>
<dbReference type="STRING" id="1124188.SAMN05444377_10130"/>
<evidence type="ECO:0000259" key="1">
    <source>
        <dbReference type="SMART" id="SM00382"/>
    </source>
</evidence>
<dbReference type="InterPro" id="IPR027417">
    <property type="entry name" value="P-loop_NTPase"/>
</dbReference>
<dbReference type="SUPFAM" id="SSF52540">
    <property type="entry name" value="P-loop containing nucleoside triphosphate hydrolases"/>
    <property type="match status" value="2"/>
</dbReference>
<protein>
    <submittedName>
        <fullName evidence="2">Helix-turn-helix domain-containing protein</fullName>
    </submittedName>
</protein>
<dbReference type="Gene3D" id="3.40.50.300">
    <property type="entry name" value="P-loop containing nucleotide triphosphate hydrolases"/>
    <property type="match status" value="1"/>
</dbReference>
<dbReference type="SMART" id="SM00382">
    <property type="entry name" value="AAA"/>
    <property type="match status" value="1"/>
</dbReference>
<dbReference type="PANTHER" id="PTHR47642">
    <property type="entry name" value="ATP-DEPENDENT DNA HELICASE"/>
    <property type="match status" value="1"/>
</dbReference>
<organism evidence="2 3">
    <name type="scientific">Flavobacterium fontis</name>
    <dbReference type="NCBI Taxonomy" id="1124188"/>
    <lineage>
        <taxon>Bacteria</taxon>
        <taxon>Pseudomonadati</taxon>
        <taxon>Bacteroidota</taxon>
        <taxon>Flavobacteriia</taxon>
        <taxon>Flavobacteriales</taxon>
        <taxon>Flavobacteriaceae</taxon>
        <taxon>Flavobacterium</taxon>
    </lineage>
</organism>
<dbReference type="GO" id="GO:0000723">
    <property type="term" value="P:telomere maintenance"/>
    <property type="evidence" value="ECO:0007669"/>
    <property type="project" value="InterPro"/>
</dbReference>
<dbReference type="FunFam" id="3.40.50.300:FF:001498">
    <property type="entry name" value="ATP-dependent DNA helicase"/>
    <property type="match status" value="1"/>
</dbReference>
<dbReference type="Gene3D" id="1.10.10.1390">
    <property type="entry name" value="ATP-dependent DNA helicase RecQ"/>
    <property type="match status" value="1"/>
</dbReference>
<dbReference type="Pfam" id="PF14493">
    <property type="entry name" value="HTH_40"/>
    <property type="match status" value="1"/>
</dbReference>
<dbReference type="PANTHER" id="PTHR47642:SF7">
    <property type="entry name" value="ATP-DEPENDENT DNA HELICASE PIF1"/>
    <property type="match status" value="1"/>
</dbReference>
<dbReference type="InterPro" id="IPR010285">
    <property type="entry name" value="DNA_helicase_pif1-like_DEAD"/>
</dbReference>
<dbReference type="InterPro" id="IPR051055">
    <property type="entry name" value="PIF1_helicase"/>
</dbReference>
<dbReference type="EMBL" id="FQVQ01000001">
    <property type="protein sequence ID" value="SHE71623.1"/>
    <property type="molecule type" value="Genomic_DNA"/>
</dbReference>
<dbReference type="InterPro" id="IPR029491">
    <property type="entry name" value="Helicase_HTH"/>
</dbReference>
<dbReference type="Gene3D" id="2.30.30.940">
    <property type="match status" value="1"/>
</dbReference>
<proteinExistence type="predicted"/>
<evidence type="ECO:0000313" key="2">
    <source>
        <dbReference type="EMBL" id="SHE71623.1"/>
    </source>
</evidence>
<dbReference type="GO" id="GO:0003678">
    <property type="term" value="F:DNA helicase activity"/>
    <property type="evidence" value="ECO:0007669"/>
    <property type="project" value="InterPro"/>
</dbReference>
<name>A0A1M4VS27_9FLAO</name>
<sequence>MESLSTEAHYVLQFINQTNRSVFLTGKAGTGKTTLLREIISKTYKNTVVVAPTGIAALNAGGVTIHSFFQLPFSAFIPDFSTPSTQPFLKLESRSSLKRHFKWNGTRLALLRNLELLIIDEVSMLRPDILDAIDFVLQSVRRNKNPFGGVQVLFIGDLMQLPPIVKEEEWTYLKKYYNGKYFFHAQVLKHFPPLYIELPKIFRQSDTTFINLLNQLRNNTITQNDLSVLAPYIQPNFEPENHLGYITLTTHNAKADRMNAQALAKITTEPQVYPAEIIGDFPEKAYPLDPNLTLKVGAQVMFVKNDLSLEKRFFNGKMGVVKALSTHEIIVEFPEEKRTIEVEKYEWQNIRYTLNESTKDIEEEVLGTFTHYPLKLAWAITVHKSQGLTFDKAVLDVSDVFLPGQAYVAFSRLRSLKGLVLKAPIQLQGIQNDPDVIDYASQKSEPDQLQLVFTQEKQTYLKNYVLHAFDWDEWHRTVKAHQLSYLELTDKSPKAAFKSWAHEFESSLSAISVQAQKFQLQLQRIFDGQLDYPFLKERLDAAVDYFYPTWESMVYGLLMKIEEVKTLKKVKEFYEELLHLETITLQTILKAFKVQQFVTLTLQNQPITKENLVTERQKEFKSTLRKRVLEDIKSIGIQPAEFEEDEPIYTRKKSSKVAKKSTYLITFELWKQSLSLEQIAAERKLTLNTIQGHIAKLIEQNEIQVEDVLPKERYLGIIDLFRQHPNSTLSELKEIAGETIGWEELKWAKAAWIS</sequence>
<gene>
    <name evidence="2" type="ORF">SAMN05444377_10130</name>
</gene>
<dbReference type="AlphaFoldDB" id="A0A1M4VS27"/>
<dbReference type="Proteomes" id="UP000184147">
    <property type="component" value="Unassembled WGS sequence"/>
</dbReference>
<dbReference type="Pfam" id="PF05970">
    <property type="entry name" value="PIF1"/>
    <property type="match status" value="1"/>
</dbReference>
<accession>A0A1M4VS27</accession>
<dbReference type="OrthoDB" id="9763659at2"/>
<dbReference type="InterPro" id="IPR003593">
    <property type="entry name" value="AAA+_ATPase"/>
</dbReference>
<dbReference type="GO" id="GO:0006281">
    <property type="term" value="P:DNA repair"/>
    <property type="evidence" value="ECO:0007669"/>
    <property type="project" value="InterPro"/>
</dbReference>
<reference evidence="2 3" key="1">
    <citation type="submission" date="2016-11" db="EMBL/GenBank/DDBJ databases">
        <authorList>
            <person name="Jaros S."/>
            <person name="Januszkiewicz K."/>
            <person name="Wedrychowicz H."/>
        </authorList>
    </citation>
    <scope>NUCLEOTIDE SEQUENCE [LARGE SCALE GENOMIC DNA]</scope>
    <source>
        <strain evidence="2 3">DSM 25660</strain>
    </source>
</reference>
<keyword evidence="3" id="KW-1185">Reference proteome</keyword>
<evidence type="ECO:0000313" key="3">
    <source>
        <dbReference type="Proteomes" id="UP000184147"/>
    </source>
</evidence>
<dbReference type="RefSeq" id="WP_073360207.1">
    <property type="nucleotide sequence ID" value="NZ_FQVQ01000001.1"/>
</dbReference>